<accession>A0A9P6VUT9</accession>
<name>A0A9P6VUT9_RHOMI</name>
<comment type="caution">
    <text evidence="1">The sequence shown here is derived from an EMBL/GenBank/DDBJ whole genome shotgun (WGS) entry which is preliminary data.</text>
</comment>
<protein>
    <submittedName>
        <fullName evidence="1">Uncharacterized protein</fullName>
    </submittedName>
</protein>
<dbReference type="OrthoDB" id="2531118at2759"/>
<gene>
    <name evidence="1" type="ORF">C6P46_000775</name>
</gene>
<dbReference type="EMBL" id="PUHQ01000114">
    <property type="protein sequence ID" value="KAG0655686.1"/>
    <property type="molecule type" value="Genomic_DNA"/>
</dbReference>
<keyword evidence="2" id="KW-1185">Reference proteome</keyword>
<sequence length="444" mass="50281">MSSRTRSSGSFRSLAQAQQRNRAMLDKLPTELVLMIAKLGAPQIAPDRKSLAIVRRRYFVSLAAVSRALYAALRPYIWEHVQINGEEGQTLVEMLTRDPRCAEFVKELVCADFSQPAFAKLWALFLRFVKLTSLAICGLLDDTEPLQLCMLERLPGAYSLAIVIMDEARSRLMLLRQPALKYLHLRNVLMSKRLPKIARLESLCLDGRVRVHRPLGQDVPIMPDAIITRHSTVSKKTLRLLDQDSLWHEDGADEQYCLDALSCVDVVELDAMSFSSILDFSSRISSTTPCFVLTAHAHDIFDLLQIHSADRFPVNLQVWVAHPRLVPECVWSCFQRTVTALCNLAIITRRCDLRLTLPVTLGCTRAMSEMKSTRAPVYAVIKHLQHSHIALSFYQHPTCDLVTESTLDELEWLGLEDNEGYFTELLGGRCSDPELRDFKVVMVD</sequence>
<evidence type="ECO:0000313" key="1">
    <source>
        <dbReference type="EMBL" id="KAG0655686.1"/>
    </source>
</evidence>
<evidence type="ECO:0000313" key="2">
    <source>
        <dbReference type="Proteomes" id="UP000777482"/>
    </source>
</evidence>
<organism evidence="1 2">
    <name type="scientific">Rhodotorula mucilaginosa</name>
    <name type="common">Yeast</name>
    <name type="synonym">Rhodotorula rubra</name>
    <dbReference type="NCBI Taxonomy" id="5537"/>
    <lineage>
        <taxon>Eukaryota</taxon>
        <taxon>Fungi</taxon>
        <taxon>Dikarya</taxon>
        <taxon>Basidiomycota</taxon>
        <taxon>Pucciniomycotina</taxon>
        <taxon>Microbotryomycetes</taxon>
        <taxon>Sporidiobolales</taxon>
        <taxon>Sporidiobolaceae</taxon>
        <taxon>Rhodotorula</taxon>
    </lineage>
</organism>
<dbReference type="AlphaFoldDB" id="A0A9P6VUT9"/>
<dbReference type="Proteomes" id="UP000777482">
    <property type="component" value="Unassembled WGS sequence"/>
</dbReference>
<proteinExistence type="predicted"/>
<reference evidence="1 2" key="1">
    <citation type="submission" date="2020-11" db="EMBL/GenBank/DDBJ databases">
        <title>Kefir isolates.</title>
        <authorList>
            <person name="Marcisauskas S."/>
            <person name="Kim Y."/>
            <person name="Blasche S."/>
        </authorList>
    </citation>
    <scope>NUCLEOTIDE SEQUENCE [LARGE SCALE GENOMIC DNA]</scope>
    <source>
        <strain evidence="1 2">KR</strain>
    </source>
</reference>